<keyword evidence="5 10" id="KW-0732">Signal</keyword>
<evidence type="ECO:0000256" key="2">
    <source>
        <dbReference type="ARBA" id="ARBA00022512"/>
    </source>
</evidence>
<evidence type="ECO:0000313" key="12">
    <source>
        <dbReference type="EMBL" id="CZT03676.1"/>
    </source>
</evidence>
<evidence type="ECO:0000256" key="10">
    <source>
        <dbReference type="SAM" id="SignalP"/>
    </source>
</evidence>
<dbReference type="SUPFAM" id="SSF52058">
    <property type="entry name" value="L domain-like"/>
    <property type="match status" value="1"/>
</dbReference>
<accession>A0A1E1KZJ5</accession>
<dbReference type="InterPro" id="IPR001611">
    <property type="entry name" value="Leu-rich_rpt"/>
</dbReference>
<evidence type="ECO:0000256" key="5">
    <source>
        <dbReference type="ARBA" id="ARBA00022729"/>
    </source>
</evidence>
<dbReference type="STRING" id="914237.A0A1E1KZJ5"/>
<keyword evidence="6" id="KW-0677">Repeat</keyword>
<organism evidence="12 13">
    <name type="scientific">Rhynchosporium graminicola</name>
    <dbReference type="NCBI Taxonomy" id="2792576"/>
    <lineage>
        <taxon>Eukaryota</taxon>
        <taxon>Fungi</taxon>
        <taxon>Dikarya</taxon>
        <taxon>Ascomycota</taxon>
        <taxon>Pezizomycotina</taxon>
        <taxon>Leotiomycetes</taxon>
        <taxon>Helotiales</taxon>
        <taxon>Ploettnerulaceae</taxon>
        <taxon>Rhynchosporium</taxon>
    </lineage>
</organism>
<protein>
    <recommendedName>
        <fullName evidence="9">Cell wall hydroxyproline-rich glycoprotein</fullName>
    </recommendedName>
</protein>
<dbReference type="InParanoid" id="A0A1E1KZJ5"/>
<reference evidence="13" key="1">
    <citation type="submission" date="2016-03" db="EMBL/GenBank/DDBJ databases">
        <authorList>
            <person name="Ploux O."/>
        </authorList>
    </citation>
    <scope>NUCLEOTIDE SEQUENCE [LARGE SCALE GENOMIC DNA]</scope>
    <source>
        <strain evidence="13">UK7</strain>
    </source>
</reference>
<dbReference type="Proteomes" id="UP000178129">
    <property type="component" value="Unassembled WGS sequence"/>
</dbReference>
<dbReference type="FunFam" id="3.80.10.10:FF:000041">
    <property type="entry name" value="LRR receptor-like serine/threonine-protein kinase ERECTA"/>
    <property type="match status" value="1"/>
</dbReference>
<sequence length="322" mass="34613">MSLLLSLTWSLFALSTPVLAAPATVQITPNLVRDLATINALKSHITSDPHHITKNWTGSNICAFKGIYCMKKLGSSELAVASIDFNNYNFGGPSLLLTGFLEKLKDLSLFHIMGNGFTGEFPDLSGSADYLDEIDVTNNKFHGRFPQTILDLDLTYLGLRFNQFSGPIPDQIYTNMPNLEALQLNNNQFTGPISQHIGSSQVTELSLGNNKLTGPIPPSLANAPYLEAVTVHNCSLTGTIPKELGSAKLLTDFDASGNQLTGGVPEELCARKMTSLTVNDNFLTIPLGPKCQALAAKKILDISGNCIPGAPKQRPAAECKGH</sequence>
<keyword evidence="7" id="KW-0379">Hydroxylation</keyword>
<dbReference type="PANTHER" id="PTHR32093">
    <property type="entry name" value="LEUCINE-RICH REPEAT EXTENSIN-LIKE PROTEIN 3-RELATED"/>
    <property type="match status" value="1"/>
</dbReference>
<evidence type="ECO:0000256" key="7">
    <source>
        <dbReference type="ARBA" id="ARBA00023278"/>
    </source>
</evidence>
<proteinExistence type="predicted"/>
<keyword evidence="13" id="KW-1185">Reference proteome</keyword>
<evidence type="ECO:0000259" key="11">
    <source>
        <dbReference type="Pfam" id="PF08263"/>
    </source>
</evidence>
<dbReference type="InterPro" id="IPR032675">
    <property type="entry name" value="LRR_dom_sf"/>
</dbReference>
<dbReference type="Gene3D" id="3.80.10.10">
    <property type="entry name" value="Ribonuclease Inhibitor"/>
    <property type="match status" value="2"/>
</dbReference>
<dbReference type="AlphaFoldDB" id="A0A1E1KZJ5"/>
<keyword evidence="8" id="KW-0961">Cell wall biogenesis/degradation</keyword>
<dbReference type="Pfam" id="PF08263">
    <property type="entry name" value="LRRNT_2"/>
    <property type="match status" value="1"/>
</dbReference>
<evidence type="ECO:0000313" key="13">
    <source>
        <dbReference type="Proteomes" id="UP000178129"/>
    </source>
</evidence>
<gene>
    <name evidence="12" type="ORF">RCO7_07625</name>
</gene>
<evidence type="ECO:0000256" key="3">
    <source>
        <dbReference type="ARBA" id="ARBA00022525"/>
    </source>
</evidence>
<keyword evidence="3" id="KW-0964">Secreted</keyword>
<comment type="subcellular location">
    <subcellularLocation>
        <location evidence="1">Secreted</location>
        <location evidence="1">Cell wall</location>
    </subcellularLocation>
</comment>
<dbReference type="InterPro" id="IPR051582">
    <property type="entry name" value="LRR_extensin-like_regulator"/>
</dbReference>
<feature type="signal peptide" evidence="10">
    <location>
        <begin position="1"/>
        <end position="20"/>
    </location>
</feature>
<feature type="chain" id="PRO_5009446527" description="Cell wall hydroxyproline-rich glycoprotein" evidence="10">
    <location>
        <begin position="21"/>
        <end position="322"/>
    </location>
</feature>
<dbReference type="Pfam" id="PF00560">
    <property type="entry name" value="LRR_1"/>
    <property type="match status" value="2"/>
</dbReference>
<evidence type="ECO:0000256" key="6">
    <source>
        <dbReference type="ARBA" id="ARBA00022737"/>
    </source>
</evidence>
<keyword evidence="4" id="KW-0433">Leucine-rich repeat</keyword>
<keyword evidence="2" id="KW-0134">Cell wall</keyword>
<evidence type="ECO:0000256" key="4">
    <source>
        <dbReference type="ARBA" id="ARBA00022614"/>
    </source>
</evidence>
<evidence type="ECO:0000256" key="8">
    <source>
        <dbReference type="ARBA" id="ARBA00023316"/>
    </source>
</evidence>
<dbReference type="PANTHER" id="PTHR32093:SF128">
    <property type="entry name" value="LEUCINE-RICH REPEAT-CONTAINING N-TERMINAL PLANT-TYPE DOMAIN-CONTAINING PROTEIN"/>
    <property type="match status" value="1"/>
</dbReference>
<comment type="caution">
    <text evidence="12">The sequence shown here is derived from an EMBL/GenBank/DDBJ whole genome shotgun (WGS) entry which is preliminary data.</text>
</comment>
<dbReference type="InterPro" id="IPR013210">
    <property type="entry name" value="LRR_N_plant-typ"/>
</dbReference>
<dbReference type="GO" id="GO:0071555">
    <property type="term" value="P:cell wall organization"/>
    <property type="evidence" value="ECO:0007669"/>
    <property type="project" value="UniProtKB-KW"/>
</dbReference>
<dbReference type="EMBL" id="FJUW01000029">
    <property type="protein sequence ID" value="CZT03676.1"/>
    <property type="molecule type" value="Genomic_DNA"/>
</dbReference>
<evidence type="ECO:0000256" key="1">
    <source>
        <dbReference type="ARBA" id="ARBA00004191"/>
    </source>
</evidence>
<evidence type="ECO:0000256" key="9">
    <source>
        <dbReference type="ARBA" id="ARBA00041871"/>
    </source>
</evidence>
<name>A0A1E1KZJ5_9HELO</name>
<feature type="domain" description="Leucine-rich repeat-containing N-terminal plant-type" evidence="11">
    <location>
        <begin position="34"/>
        <end position="69"/>
    </location>
</feature>